<evidence type="ECO:0000313" key="2">
    <source>
        <dbReference type="Proteomes" id="UP001595758"/>
    </source>
</evidence>
<accession>A0ABV8CFF5</accession>
<organism evidence="1 2">
    <name type="scientific">Legionella dresdenensis</name>
    <dbReference type="NCBI Taxonomy" id="450200"/>
    <lineage>
        <taxon>Bacteria</taxon>
        <taxon>Pseudomonadati</taxon>
        <taxon>Pseudomonadota</taxon>
        <taxon>Gammaproteobacteria</taxon>
        <taxon>Legionellales</taxon>
        <taxon>Legionellaceae</taxon>
        <taxon>Legionella</taxon>
    </lineage>
</organism>
<dbReference type="RefSeq" id="WP_382342448.1">
    <property type="nucleotide sequence ID" value="NZ_JBHSAB010000014.1"/>
</dbReference>
<proteinExistence type="predicted"/>
<dbReference type="Proteomes" id="UP001595758">
    <property type="component" value="Unassembled WGS sequence"/>
</dbReference>
<gene>
    <name evidence="1" type="ORF">ACFORL_06970</name>
</gene>
<sequence length="216" mass="25296">MKIYKRTHIPETVWELFNTEKGLSIELLQQAIDVGDPFKTYSFALQMIEIFGGKRLIQYYRDNPPFSIIELLQYNPYAIRDFICHDGIDEKGYRFHNWLLQNKLKMPTFLVKDGFYHISELCDESGIEYLNRKILNSPQQDKQAELEKLVQLGMCELSKNKREVLADSLFIGPIYGFDTTGDRFLIFKKHQQKHIFKDQLAVQNEDAITGMATTMI</sequence>
<keyword evidence="2" id="KW-1185">Reference proteome</keyword>
<reference evidence="2" key="1">
    <citation type="journal article" date="2019" name="Int. J. Syst. Evol. Microbiol.">
        <title>The Global Catalogue of Microorganisms (GCM) 10K type strain sequencing project: providing services to taxonomists for standard genome sequencing and annotation.</title>
        <authorList>
            <consortium name="The Broad Institute Genomics Platform"/>
            <consortium name="The Broad Institute Genome Sequencing Center for Infectious Disease"/>
            <person name="Wu L."/>
            <person name="Ma J."/>
        </authorList>
    </citation>
    <scope>NUCLEOTIDE SEQUENCE [LARGE SCALE GENOMIC DNA]</scope>
    <source>
        <strain evidence="2">CCUG 59858</strain>
    </source>
</reference>
<evidence type="ECO:0000313" key="1">
    <source>
        <dbReference type="EMBL" id="MFC3908817.1"/>
    </source>
</evidence>
<dbReference type="EMBL" id="JBHSAB010000014">
    <property type="protein sequence ID" value="MFC3908817.1"/>
    <property type="molecule type" value="Genomic_DNA"/>
</dbReference>
<comment type="caution">
    <text evidence="1">The sequence shown here is derived from an EMBL/GenBank/DDBJ whole genome shotgun (WGS) entry which is preliminary data.</text>
</comment>
<protein>
    <submittedName>
        <fullName evidence="1">Uncharacterized protein</fullName>
    </submittedName>
</protein>
<name>A0ABV8CFF5_9GAMM</name>